<proteinExistence type="predicted"/>
<protein>
    <submittedName>
        <fullName evidence="1">Uncharacterized protein</fullName>
    </submittedName>
</protein>
<dbReference type="AlphaFoldDB" id="A0A9W8BJI3"/>
<evidence type="ECO:0000313" key="2">
    <source>
        <dbReference type="Proteomes" id="UP001150907"/>
    </source>
</evidence>
<keyword evidence="2" id="KW-1185">Reference proteome</keyword>
<dbReference type="OrthoDB" id="4360026at2759"/>
<comment type="caution">
    <text evidence="1">The sequence shown here is derived from an EMBL/GenBank/DDBJ whole genome shotgun (WGS) entry which is preliminary data.</text>
</comment>
<dbReference type="Proteomes" id="UP001150907">
    <property type="component" value="Unassembled WGS sequence"/>
</dbReference>
<feature type="non-terminal residue" evidence="1">
    <location>
        <position position="180"/>
    </location>
</feature>
<accession>A0A9W8BJI3</accession>
<gene>
    <name evidence="1" type="ORF">H4R26_002062</name>
</gene>
<name>A0A9W8BJI3_9FUNG</name>
<organism evidence="1 2">
    <name type="scientific">Coemansia thaxteri</name>
    <dbReference type="NCBI Taxonomy" id="2663907"/>
    <lineage>
        <taxon>Eukaryota</taxon>
        <taxon>Fungi</taxon>
        <taxon>Fungi incertae sedis</taxon>
        <taxon>Zoopagomycota</taxon>
        <taxon>Kickxellomycotina</taxon>
        <taxon>Kickxellomycetes</taxon>
        <taxon>Kickxellales</taxon>
        <taxon>Kickxellaceae</taxon>
        <taxon>Coemansia</taxon>
    </lineage>
</organism>
<sequence>MTEALFSSPKIYQMIVDDITHLHQAMDDYEQATFPPRKVESWYDRTINVMMLRHMDENNQVDLHRPWRTAPWMVINFKNSSLPKVVVESLYDVRCFTAFHGMASDFSRFKVLDKTFAPRSSTEWYCIFHGIIHSYDFAKWCSTQPDITSNPNARKSISNSLVMFDDLNYVTEEMYCIWYP</sequence>
<dbReference type="EMBL" id="JANBQF010000112">
    <property type="protein sequence ID" value="KAJ2005244.1"/>
    <property type="molecule type" value="Genomic_DNA"/>
</dbReference>
<reference evidence="1" key="1">
    <citation type="submission" date="2022-07" db="EMBL/GenBank/DDBJ databases">
        <title>Phylogenomic reconstructions and comparative analyses of Kickxellomycotina fungi.</title>
        <authorList>
            <person name="Reynolds N.K."/>
            <person name="Stajich J.E."/>
            <person name="Barry K."/>
            <person name="Grigoriev I.V."/>
            <person name="Crous P."/>
            <person name="Smith M.E."/>
        </authorList>
    </citation>
    <scope>NUCLEOTIDE SEQUENCE</scope>
    <source>
        <strain evidence="1">IMI 214461</strain>
    </source>
</reference>
<evidence type="ECO:0000313" key="1">
    <source>
        <dbReference type="EMBL" id="KAJ2005244.1"/>
    </source>
</evidence>